<protein>
    <submittedName>
        <fullName evidence="1">Uncharacterized protein</fullName>
    </submittedName>
</protein>
<keyword evidence="1" id="KW-0614">Plasmid</keyword>
<proteinExistence type="predicted"/>
<gene>
    <name evidence="1" type="ORF">EfsSVR2332_40350</name>
</gene>
<organism evidence="1 2">
    <name type="scientific">Enterococcus faecalis</name>
    <name type="common">Streptococcus faecalis</name>
    <dbReference type="NCBI Taxonomy" id="1351"/>
    <lineage>
        <taxon>Bacteria</taxon>
        <taxon>Bacillati</taxon>
        <taxon>Bacillota</taxon>
        <taxon>Bacilli</taxon>
        <taxon>Lactobacillales</taxon>
        <taxon>Enterococcaceae</taxon>
        <taxon>Enterococcus</taxon>
    </lineage>
</organism>
<geneLocation type="plasmid" evidence="1 2">
    <name>pSVR2332_phage</name>
</geneLocation>
<name>A0AC59HWE2_ENTFL</name>
<dbReference type="EMBL" id="AP026731">
    <property type="protein sequence ID" value="BDQ63957.1"/>
    <property type="molecule type" value="Genomic_DNA"/>
</dbReference>
<evidence type="ECO:0000313" key="2">
    <source>
        <dbReference type="Proteomes" id="UP001317613"/>
    </source>
</evidence>
<dbReference type="Proteomes" id="UP001317613">
    <property type="component" value="Plasmid pSVR2332_phage"/>
</dbReference>
<sequence>MKPRNEILMEILKKSGKSQEAFAESLGIKKAAFNNYIKGRREIPNTLMETLAEVYSINPAVFFYEDVPMYISELKTSSNITNKIVSIVEQLNESRQNEVYIYAENKLKEQKNEENNKIDAELNELLDEYAEKYGIDSLDALFDEIMEQRRKVDNDQAQA</sequence>
<evidence type="ECO:0000313" key="1">
    <source>
        <dbReference type="EMBL" id="BDQ63957.1"/>
    </source>
</evidence>
<reference evidence="1" key="1">
    <citation type="submission" date="2022-08" db="EMBL/GenBank/DDBJ databases">
        <title>Molecular epidemiological analysis of five strains of VanD-type vancomycin-resistant Enterococcus faecalis.</title>
        <authorList>
            <person name="Mimura K."/>
            <person name="Hashimoto Y."/>
            <person name="Tomita H."/>
        </authorList>
    </citation>
    <scope>NUCLEOTIDE SEQUENCE</scope>
    <source>
        <strain evidence="1">SVR2332</strain>
        <plasmid evidence="1">pSVR2332_phage</plasmid>
    </source>
</reference>
<accession>A0AC59HWE2</accession>